<keyword evidence="3" id="KW-1185">Reference proteome</keyword>
<dbReference type="OrthoDB" id="10265310at2759"/>
<evidence type="ECO:0000313" key="3">
    <source>
        <dbReference type="Proteomes" id="UP000023152"/>
    </source>
</evidence>
<dbReference type="OMA" id="MICLTTK"/>
<gene>
    <name evidence="2" type="ORF">RFI_21309</name>
</gene>
<accession>X6MQW2</accession>
<dbReference type="GO" id="GO:0005737">
    <property type="term" value="C:cytoplasm"/>
    <property type="evidence" value="ECO:0007669"/>
    <property type="project" value="TreeGrafter"/>
</dbReference>
<dbReference type="PANTHER" id="PTHR11215:SF1">
    <property type="entry name" value="MYG1 EXONUCLEASE"/>
    <property type="match status" value="1"/>
</dbReference>
<feature type="non-terminal residue" evidence="2">
    <location>
        <position position="1"/>
    </location>
</feature>
<proteinExistence type="inferred from homology"/>
<dbReference type="Pfam" id="PF03690">
    <property type="entry name" value="MYG1_exonuc"/>
    <property type="match status" value="1"/>
</dbReference>
<dbReference type="AlphaFoldDB" id="X6MQW2"/>
<dbReference type="InterPro" id="IPR003226">
    <property type="entry name" value="MYG1_exonuclease"/>
</dbReference>
<comment type="similarity">
    <text evidence="1">Belongs to the MYG1 family.</text>
</comment>
<dbReference type="EMBL" id="ASPP01018609">
    <property type="protein sequence ID" value="ETO16046.1"/>
    <property type="molecule type" value="Genomic_DNA"/>
</dbReference>
<dbReference type="GO" id="GO:0005634">
    <property type="term" value="C:nucleus"/>
    <property type="evidence" value="ECO:0007669"/>
    <property type="project" value="TreeGrafter"/>
</dbReference>
<name>X6MQW2_RETFI</name>
<comment type="caution">
    <text evidence="2">The sequence shown here is derived from an EMBL/GenBank/DDBJ whole genome shotgun (WGS) entry which is preliminary data.</text>
</comment>
<sequence>KKRVFGKEVIEDVLNNLCRENEQKIEWTTQDIEELYNYIYLELIESVDGVDNGASQYELEEAPKYRVSTDLSCRISRMNSSWNETKSGSSREHLEMQRFEKAMKICGEELIDFIRIGAFSFLPARRIVQMALSNRHIVHHSLQIIELPSFCPWTDHLFDLEQKLLADSQTNQAKPVLFAIIATDNNEYIVRATPLYPKSTKLRKQLKPNWCGVPDNEIEDVSGIRGLKFVHSSGFLGGTKTRQAALDLAVQSLS</sequence>
<dbReference type="Proteomes" id="UP000023152">
    <property type="component" value="Unassembled WGS sequence"/>
</dbReference>
<organism evidence="2 3">
    <name type="scientific">Reticulomyxa filosa</name>
    <dbReference type="NCBI Taxonomy" id="46433"/>
    <lineage>
        <taxon>Eukaryota</taxon>
        <taxon>Sar</taxon>
        <taxon>Rhizaria</taxon>
        <taxon>Retaria</taxon>
        <taxon>Foraminifera</taxon>
        <taxon>Monothalamids</taxon>
        <taxon>Reticulomyxidae</taxon>
        <taxon>Reticulomyxa</taxon>
    </lineage>
</organism>
<dbReference type="PANTHER" id="PTHR11215">
    <property type="entry name" value="METAL DEPENDENT HYDROLASE - RELATED"/>
    <property type="match status" value="1"/>
</dbReference>
<reference evidence="2 3" key="1">
    <citation type="journal article" date="2013" name="Curr. Biol.">
        <title>The Genome of the Foraminiferan Reticulomyxa filosa.</title>
        <authorList>
            <person name="Glockner G."/>
            <person name="Hulsmann N."/>
            <person name="Schleicher M."/>
            <person name="Noegel A.A."/>
            <person name="Eichinger L."/>
            <person name="Gallinger C."/>
            <person name="Pawlowski J."/>
            <person name="Sierra R."/>
            <person name="Euteneuer U."/>
            <person name="Pillet L."/>
            <person name="Moustafa A."/>
            <person name="Platzer M."/>
            <person name="Groth M."/>
            <person name="Szafranski K."/>
            <person name="Schliwa M."/>
        </authorList>
    </citation>
    <scope>NUCLEOTIDE SEQUENCE [LARGE SCALE GENOMIC DNA]</scope>
</reference>
<protein>
    <submittedName>
        <fullName evidence="2">Uncharacterized protein</fullName>
    </submittedName>
</protein>
<evidence type="ECO:0000256" key="1">
    <source>
        <dbReference type="ARBA" id="ARBA00010105"/>
    </source>
</evidence>
<evidence type="ECO:0000313" key="2">
    <source>
        <dbReference type="EMBL" id="ETO16046.1"/>
    </source>
</evidence>